<dbReference type="EMBL" id="LAZR01038896">
    <property type="protein sequence ID" value="KKL18368.1"/>
    <property type="molecule type" value="Genomic_DNA"/>
</dbReference>
<comment type="caution">
    <text evidence="1">The sequence shown here is derived from an EMBL/GenBank/DDBJ whole genome shotgun (WGS) entry which is preliminary data.</text>
</comment>
<name>A0A0F9E2Q7_9ZZZZ</name>
<evidence type="ECO:0000313" key="1">
    <source>
        <dbReference type="EMBL" id="KKL18368.1"/>
    </source>
</evidence>
<reference evidence="1" key="1">
    <citation type="journal article" date="2015" name="Nature">
        <title>Complex archaea that bridge the gap between prokaryotes and eukaryotes.</title>
        <authorList>
            <person name="Spang A."/>
            <person name="Saw J.H."/>
            <person name="Jorgensen S.L."/>
            <person name="Zaremba-Niedzwiedzka K."/>
            <person name="Martijn J."/>
            <person name="Lind A.E."/>
            <person name="van Eijk R."/>
            <person name="Schleper C."/>
            <person name="Guy L."/>
            <person name="Ettema T.J."/>
        </authorList>
    </citation>
    <scope>NUCLEOTIDE SEQUENCE</scope>
</reference>
<sequence>MASLKQQNEMLLTEINKIKEQIRPVLKLIMKKKPVR</sequence>
<organism evidence="1">
    <name type="scientific">marine sediment metagenome</name>
    <dbReference type="NCBI Taxonomy" id="412755"/>
    <lineage>
        <taxon>unclassified sequences</taxon>
        <taxon>metagenomes</taxon>
        <taxon>ecological metagenomes</taxon>
    </lineage>
</organism>
<accession>A0A0F9E2Q7</accession>
<protein>
    <submittedName>
        <fullName evidence="1">Uncharacterized protein</fullName>
    </submittedName>
</protein>
<gene>
    <name evidence="1" type="ORF">LCGC14_2476210</name>
</gene>
<dbReference type="AlphaFoldDB" id="A0A0F9E2Q7"/>
<proteinExistence type="predicted"/>